<gene>
    <name evidence="3" type="ORF">AMOL_0160</name>
    <name evidence="4" type="ORF">CPU12_13335</name>
</gene>
<keyword evidence="5" id="KW-1185">Reference proteome</keyword>
<protein>
    <recommendedName>
        <fullName evidence="2">Plasminogen-binding protein PgbA N-terminal domain-containing protein</fullName>
    </recommendedName>
</protein>
<sequence length="361" mass="40843">MKQASTKLFLAILALFTTTILSAQTTVCYKKDWTSPSTIDKVKLDGGMCQGEASFLDMKKKGWKLKDIRITSSKKGLNYQYILTTKTVLRFDNKKFVASNVTPGTLTFNTIKTQLTNVTKNSAIINIGNLRVGQSGIVIKTYDDGQKIIIANAYVEATNDTASKVKFLRFEGLKQNALPNSKSIVQENDTLILNYMYDKSLLIAPSQDAFIVTRAKFRNNTFLHSDIFAAKLKADREPLPSKTTIQKFAKEQNLGTIFIVISNKVYIIDSKTFAVLDTFSLAYNYLDTDRMPFYTRITGIEESMIDSVWKSIKKLSILKDLFGDDERSEEEILLEGEMTKDEIVNKNDIYVDYYKTILGLK</sequence>
<dbReference type="EMBL" id="CP032098">
    <property type="protein sequence ID" value="AXX91196.1"/>
    <property type="molecule type" value="Genomic_DNA"/>
</dbReference>
<evidence type="ECO:0000313" key="3">
    <source>
        <dbReference type="EMBL" id="AXX91196.1"/>
    </source>
</evidence>
<reference evidence="4 5" key="1">
    <citation type="submission" date="2017-09" db="EMBL/GenBank/DDBJ databases">
        <title>Arcobacter canalis sp. nov., a new species isolated from a water canal contaminated with urban sewage.</title>
        <authorList>
            <person name="Perez-Cataluna A."/>
            <person name="Salas-Masso N."/>
            <person name="Figueras M.J."/>
        </authorList>
    </citation>
    <scope>NUCLEOTIDE SEQUENCE [LARGE SCALE GENOMIC DNA]</scope>
    <source>
        <strain evidence="4 5">F98-3</strain>
    </source>
</reference>
<dbReference type="Proteomes" id="UP000262712">
    <property type="component" value="Chromosome"/>
</dbReference>
<keyword evidence="1" id="KW-0732">Signal</keyword>
<dbReference type="Proteomes" id="UP000221222">
    <property type="component" value="Unassembled WGS sequence"/>
</dbReference>
<evidence type="ECO:0000313" key="5">
    <source>
        <dbReference type="Proteomes" id="UP000221222"/>
    </source>
</evidence>
<proteinExistence type="predicted"/>
<dbReference type="EMBL" id="NXFY01000030">
    <property type="protein sequence ID" value="PHO16899.1"/>
    <property type="molecule type" value="Genomic_DNA"/>
</dbReference>
<dbReference type="InterPro" id="IPR029276">
    <property type="entry name" value="PgbA_N"/>
</dbReference>
<dbReference type="KEGG" id="amol:AMOL_0160"/>
<evidence type="ECO:0000259" key="2">
    <source>
        <dbReference type="Pfam" id="PF15436"/>
    </source>
</evidence>
<feature type="domain" description="Plasminogen-binding protein PgbA N-terminal" evidence="2">
    <location>
        <begin position="111"/>
        <end position="313"/>
    </location>
</feature>
<dbReference type="AlphaFoldDB" id="A0A2G1DEG8"/>
<organism evidence="4 5">
    <name type="scientific">Malaciobacter molluscorum LMG 25693</name>
    <dbReference type="NCBI Taxonomy" id="870501"/>
    <lineage>
        <taxon>Bacteria</taxon>
        <taxon>Pseudomonadati</taxon>
        <taxon>Campylobacterota</taxon>
        <taxon>Epsilonproteobacteria</taxon>
        <taxon>Campylobacterales</taxon>
        <taxon>Arcobacteraceae</taxon>
        <taxon>Malaciobacter</taxon>
    </lineage>
</organism>
<evidence type="ECO:0000313" key="4">
    <source>
        <dbReference type="EMBL" id="PHO16899.1"/>
    </source>
</evidence>
<evidence type="ECO:0000256" key="1">
    <source>
        <dbReference type="SAM" id="SignalP"/>
    </source>
</evidence>
<feature type="signal peptide" evidence="1">
    <location>
        <begin position="1"/>
        <end position="23"/>
    </location>
</feature>
<name>A0A2G1DEG8_9BACT</name>
<accession>A0A2G1DEG8</accession>
<dbReference type="Pfam" id="PF15436">
    <property type="entry name" value="PGBA_N"/>
    <property type="match status" value="1"/>
</dbReference>
<dbReference type="RefSeq" id="WP_099343608.1">
    <property type="nucleotide sequence ID" value="NZ_CP032098.1"/>
</dbReference>
<evidence type="ECO:0000313" key="6">
    <source>
        <dbReference type="Proteomes" id="UP000262712"/>
    </source>
</evidence>
<feature type="chain" id="PRO_5044573506" description="Plasminogen-binding protein PgbA N-terminal domain-containing protein" evidence="1">
    <location>
        <begin position="24"/>
        <end position="361"/>
    </location>
</feature>
<reference evidence="3 6" key="2">
    <citation type="submission" date="2018-08" db="EMBL/GenBank/DDBJ databases">
        <title>Complete genome of the Arcobacter molluscorum type strain LMG 25693.</title>
        <authorList>
            <person name="Miller W.G."/>
            <person name="Yee E."/>
            <person name="Bono J.L."/>
        </authorList>
    </citation>
    <scope>NUCLEOTIDE SEQUENCE [LARGE SCALE GENOMIC DNA]</scope>
    <source>
        <strain evidence="3 6">CECT 7696</strain>
    </source>
</reference>